<evidence type="ECO:0000313" key="3">
    <source>
        <dbReference type="Proteomes" id="UP000002190"/>
    </source>
</evidence>
<dbReference type="GO" id="GO:0015074">
    <property type="term" value="P:DNA integration"/>
    <property type="evidence" value="ECO:0007669"/>
    <property type="project" value="InterPro"/>
</dbReference>
<dbReference type="Pfam" id="PF13009">
    <property type="entry name" value="Integrase_2"/>
    <property type="match status" value="1"/>
</dbReference>
<evidence type="ECO:0000256" key="1">
    <source>
        <dbReference type="ARBA" id="ARBA00023172"/>
    </source>
</evidence>
<dbReference type="InterPro" id="IPR011010">
    <property type="entry name" value="DNA_brk_join_enz"/>
</dbReference>
<dbReference type="GO" id="GO:0003677">
    <property type="term" value="F:DNA binding"/>
    <property type="evidence" value="ECO:0007669"/>
    <property type="project" value="InterPro"/>
</dbReference>
<dbReference type="EMBL" id="CP002013">
    <property type="protein sequence ID" value="ADG14554.1"/>
    <property type="molecule type" value="Genomic_DNA"/>
</dbReference>
<dbReference type="KEGG" id="bge:BC1002_0453"/>
<dbReference type="GO" id="GO:0006310">
    <property type="term" value="P:DNA recombination"/>
    <property type="evidence" value="ECO:0007669"/>
    <property type="project" value="UniProtKB-KW"/>
</dbReference>
<name>D5WBZ9_PARAM</name>
<reference evidence="2 3" key="1">
    <citation type="submission" date="2010-04" db="EMBL/GenBank/DDBJ databases">
        <title>Complete sequence of chromosome 1 of Burkholderia sp. CCGE1002.</title>
        <authorList>
            <consortium name="US DOE Joint Genome Institute"/>
            <person name="Lucas S."/>
            <person name="Copeland A."/>
            <person name="Lapidus A."/>
            <person name="Cheng J.-F."/>
            <person name="Bruce D."/>
            <person name="Goodwin L."/>
            <person name="Pitluck S."/>
            <person name="Chertkov O."/>
            <person name="Detter J.C."/>
            <person name="Han C."/>
            <person name="Tapia R."/>
            <person name="Land M."/>
            <person name="Hauser L."/>
            <person name="Kyrpides N."/>
            <person name="Ovchinnikova G."/>
            <person name="Martinez-Romero E."/>
            <person name="Hernandez M.A.R."/>
            <person name="Tiedje J.M."/>
            <person name="Woyke T."/>
        </authorList>
    </citation>
    <scope>NUCLEOTIDE SEQUENCE [LARGE SCALE GENOMIC DNA]</scope>
    <source>
        <strain evidence="2 3">CCGE1002</strain>
    </source>
</reference>
<reference evidence="2 3" key="2">
    <citation type="journal article" date="2012" name="J. Bacteriol.">
        <title>Genome Sequences of Burkholderia sp. Strains CCGE1002 and H160, Isolated from Legume Nodules in Mexico and Brazil.</title>
        <authorList>
            <person name="Ormeno-Orrillo E."/>
            <person name="Rogel M.A."/>
            <person name="Chueire L.M."/>
            <person name="Tiedje J.M."/>
            <person name="Martinez-Romero E."/>
            <person name="Hungria M."/>
        </authorList>
    </citation>
    <scope>NUCLEOTIDE SEQUENCE [LARGE SCALE GENOMIC DNA]</scope>
    <source>
        <strain evidence="2 3">CCGE1002</strain>
    </source>
</reference>
<gene>
    <name evidence="2" type="ordered locus">BC1002_0453</name>
</gene>
<dbReference type="eggNOG" id="COG0582">
    <property type="taxonomic scope" value="Bacteria"/>
</dbReference>
<dbReference type="InterPro" id="IPR013762">
    <property type="entry name" value="Integrase-like_cat_sf"/>
</dbReference>
<accession>D5WBZ9</accession>
<keyword evidence="1" id="KW-0233">DNA recombination</keyword>
<dbReference type="Gene3D" id="1.10.443.10">
    <property type="entry name" value="Intergrase catalytic core"/>
    <property type="match status" value="1"/>
</dbReference>
<sequence>MRDMHSLIFEYERLRLNEFWDTVILARSKQGKWLGGFDSNGPTLLYFKSATMQRLAASSLQGKTLWGRLRSLPLYKQKALLESIKPSRVDELKQISNTPYYAVAPDFHSMLSDAGSSVAFVKKLCSHLRDGGEPLYHPLRYGEFLTMLLSKSLMLYPTGMRCWKSVKYQTLFNPIYSSKATLLLTLVTKKMARRSAPNYITVCNALASSNVATSQDLSPELISAYESTFVRQTEERFPKERDVEKWRSSRASARKGIIWLKQAYNKGNPQHPIVISRPQYTDSTSEQRLDGTFAWLREVRPDLAAWANNFRLYIAQSTDMRLYSPTGKLNVLGDFLCLLEDAPLSPWELMREHVLCPTDPDRLTFLKYLGERFPNENPKRKNDIISKARQFFDWLKDQLIAQGHKAAEHFANPIHANDNFGTRGTPSSTHRPRLDNYILSTMKEILTEDDFRFAKGLPHQYAQVLDSLTNTTANVWDPSMTVCLYVLLETPIRSHQARWLDSGELDQKVYDEATNTLIPNPSKLAIKGRKESALQLTSDSVNSETWMSLWVNTNKSAQYNSKDIGYPIPYMSSKLQELLVTQRSWQRRYLPPILRPIPYADYQRDVRERPRTAAYLPDISPLFRDARSPSQEKPISYDKLKAFYRQLLVETQKRIEEKYGRKVQLVRMNGKAVEWSVDLHTLRVSGITALIEAGVPLEIVSRFVAGHRTLVMTLHYLKYAPSKLRARLKAAYEQLEADVDFVNSPDFQHNLDDFAPYLLGQEGAGVGAGFIALQCASGLLTINAEGICPGTSCDNGGPLIAKSQDSHGPVPGGQRCGLCRFWITGPAHLHGQVAAVNNLAYKIRKKGLEIAELNDKRLDAEDRGNQREARSLNDKVELLSRELAIDVNEWFSRYRYAERSMELMNDYLASKRRITGKGRKLIALTSATPTELKVTLESAHEFALLDHITQMTDFTTGFRNNEAELEKRSVLSTLMMENGVRPFLLELTEQQAREAGNLLSSMILHQVEGQDLDEVMTGHRPLSDYPALSRAINIMANHVESGSVNAPLLSPKLSKLLNQIQSPNGASPEDVETFA</sequence>
<dbReference type="HOGENOM" id="CLU_008194_0_0_4"/>
<dbReference type="SUPFAM" id="SSF56349">
    <property type="entry name" value="DNA breaking-rejoining enzymes"/>
    <property type="match status" value="1"/>
</dbReference>
<proteinExistence type="predicted"/>
<protein>
    <submittedName>
        <fullName evidence="2">Integrase family protein</fullName>
    </submittedName>
</protein>
<dbReference type="InterPro" id="IPR024965">
    <property type="entry name" value="Putative_integrase"/>
</dbReference>
<dbReference type="STRING" id="640511.BC1002_0453"/>
<dbReference type="AlphaFoldDB" id="D5WBZ9"/>
<dbReference type="Proteomes" id="UP000002190">
    <property type="component" value="Chromosome 1"/>
</dbReference>
<evidence type="ECO:0000313" key="2">
    <source>
        <dbReference type="EMBL" id="ADG14554.1"/>
    </source>
</evidence>
<organism evidence="2 3">
    <name type="scientific">Paraburkholderia atlantica</name>
    <dbReference type="NCBI Taxonomy" id="2654982"/>
    <lineage>
        <taxon>Bacteria</taxon>
        <taxon>Pseudomonadati</taxon>
        <taxon>Pseudomonadota</taxon>
        <taxon>Betaproteobacteria</taxon>
        <taxon>Burkholderiales</taxon>
        <taxon>Burkholderiaceae</taxon>
        <taxon>Paraburkholderia</taxon>
    </lineage>
</organism>